<proteinExistence type="predicted"/>
<sequence>KTTHPYTPLPQYRHYTTYTYTYRQHLPEMATSTTPDHDVRLCHEASENRRQLLCRLKCLAERLDDCDRAALKAAGCGDIFGSKGSRFVTPDPAQRPLITHPEYPERPKYNLNPPQKIPPWEPNSPKSQVIGGYVKNNCDCVRRNGMQDKCELLQCQGRPLCLTTPVPLCPPSGGAGLLVTPAEAAVIVDSIDNRRCCRLSCCSGL</sequence>
<feature type="region of interest" description="Disordered" evidence="1">
    <location>
        <begin position="90"/>
        <end position="122"/>
    </location>
</feature>
<feature type="non-terminal residue" evidence="2">
    <location>
        <position position="1"/>
    </location>
</feature>
<evidence type="ECO:0000256" key="1">
    <source>
        <dbReference type="SAM" id="MobiDB-lite"/>
    </source>
</evidence>
<name>A0A1B6JX58_9HEMI</name>
<dbReference type="AlphaFoldDB" id="A0A1B6JX58"/>
<protein>
    <submittedName>
        <fullName evidence="2">Uncharacterized protein</fullName>
    </submittedName>
</protein>
<dbReference type="EMBL" id="GECU01003954">
    <property type="protein sequence ID" value="JAT03753.1"/>
    <property type="molecule type" value="Transcribed_RNA"/>
</dbReference>
<gene>
    <name evidence="2" type="ORF">g.505</name>
</gene>
<reference evidence="2" key="1">
    <citation type="submission" date="2015-11" db="EMBL/GenBank/DDBJ databases">
        <title>De novo transcriptome assembly of four potential Pierce s Disease insect vectors from Arizona vineyards.</title>
        <authorList>
            <person name="Tassone E.E."/>
        </authorList>
    </citation>
    <scope>NUCLEOTIDE SEQUENCE</scope>
</reference>
<organism evidence="2">
    <name type="scientific">Homalodisca liturata</name>
    <dbReference type="NCBI Taxonomy" id="320908"/>
    <lineage>
        <taxon>Eukaryota</taxon>
        <taxon>Metazoa</taxon>
        <taxon>Ecdysozoa</taxon>
        <taxon>Arthropoda</taxon>
        <taxon>Hexapoda</taxon>
        <taxon>Insecta</taxon>
        <taxon>Pterygota</taxon>
        <taxon>Neoptera</taxon>
        <taxon>Paraneoptera</taxon>
        <taxon>Hemiptera</taxon>
        <taxon>Auchenorrhyncha</taxon>
        <taxon>Membracoidea</taxon>
        <taxon>Cicadellidae</taxon>
        <taxon>Cicadellinae</taxon>
        <taxon>Proconiini</taxon>
        <taxon>Homalodisca</taxon>
    </lineage>
</organism>
<accession>A0A1B6JX58</accession>
<feature type="non-terminal residue" evidence="2">
    <location>
        <position position="205"/>
    </location>
</feature>
<evidence type="ECO:0000313" key="2">
    <source>
        <dbReference type="EMBL" id="JAT03753.1"/>
    </source>
</evidence>